<name>A0A2S7DEJ1_9XANT</name>
<dbReference type="EMBL" id="MDEH01000006">
    <property type="protein sequence ID" value="PPU72239.1"/>
    <property type="molecule type" value="Genomic_DNA"/>
</dbReference>
<dbReference type="RefSeq" id="WP_104587498.1">
    <property type="nucleotide sequence ID" value="NZ_JAJGQH010000008.1"/>
</dbReference>
<organism evidence="1 2">
    <name type="scientific">Xanthomonas melonis</name>
    <dbReference type="NCBI Taxonomy" id="56456"/>
    <lineage>
        <taxon>Bacteria</taxon>
        <taxon>Pseudomonadati</taxon>
        <taxon>Pseudomonadota</taxon>
        <taxon>Gammaproteobacteria</taxon>
        <taxon>Lysobacterales</taxon>
        <taxon>Lysobacteraceae</taxon>
        <taxon>Xanthomonas</taxon>
    </lineage>
</organism>
<dbReference type="OrthoDB" id="7595073at2"/>
<sequence length="122" mass="13980">MNDSVDYQEMRQKRDEAVQERNKVIALLARLFPAGISDKRIPDGNGNVRGCVLIDLPTGQISWHFADEDAAYFQGLPSYLGAYDGHSQEEKYKRLEQWTRMLDLGEAHTTWRAYSSRKSIAD</sequence>
<evidence type="ECO:0000313" key="2">
    <source>
        <dbReference type="Proteomes" id="UP000239865"/>
    </source>
</evidence>
<gene>
    <name evidence="1" type="ORF">XmelCFBP4644_12215</name>
</gene>
<proteinExistence type="predicted"/>
<dbReference type="AlphaFoldDB" id="A0A2S7DEJ1"/>
<dbReference type="Proteomes" id="UP000239865">
    <property type="component" value="Unassembled WGS sequence"/>
</dbReference>
<accession>A0A2S7DEJ1</accession>
<reference evidence="1 2" key="1">
    <citation type="submission" date="2016-08" db="EMBL/GenBank/DDBJ databases">
        <authorList>
            <person name="Seilhamer J.J."/>
        </authorList>
    </citation>
    <scope>NUCLEOTIDE SEQUENCE [LARGE SCALE GENOMIC DNA]</scope>
    <source>
        <strain evidence="1 2">CFBP4644</strain>
    </source>
</reference>
<protein>
    <submittedName>
        <fullName evidence="1">Uncharacterized protein</fullName>
    </submittedName>
</protein>
<comment type="caution">
    <text evidence="1">The sequence shown here is derived from an EMBL/GenBank/DDBJ whole genome shotgun (WGS) entry which is preliminary data.</text>
</comment>
<evidence type="ECO:0000313" key="1">
    <source>
        <dbReference type="EMBL" id="PPU72239.1"/>
    </source>
</evidence>